<gene>
    <name evidence="1" type="primary">thiL</name>
    <name evidence="4" type="ORF">SAMN04488543_1488</name>
</gene>
<organism evidence="4 5">
    <name type="scientific">Friedmanniella luteola</name>
    <dbReference type="NCBI Taxonomy" id="546871"/>
    <lineage>
        <taxon>Bacteria</taxon>
        <taxon>Bacillati</taxon>
        <taxon>Actinomycetota</taxon>
        <taxon>Actinomycetes</taxon>
        <taxon>Propionibacteriales</taxon>
        <taxon>Nocardioidaceae</taxon>
        <taxon>Friedmanniella</taxon>
    </lineage>
</organism>
<feature type="binding site" evidence="1">
    <location>
        <position position="57"/>
    </location>
    <ligand>
        <name>Mg(2+)</name>
        <dbReference type="ChEBI" id="CHEBI:18420"/>
        <label>1</label>
    </ligand>
</feature>
<evidence type="ECO:0000256" key="1">
    <source>
        <dbReference type="HAMAP-Rule" id="MF_02128"/>
    </source>
</evidence>
<comment type="pathway">
    <text evidence="1">Cofactor biosynthesis; thiamine diphosphate biosynthesis; thiamine diphosphate from thiamine phosphate: step 1/1.</text>
</comment>
<dbReference type="NCBIfam" id="NF004351">
    <property type="entry name" value="PRK05731.1-4"/>
    <property type="match status" value="1"/>
</dbReference>
<dbReference type="NCBIfam" id="TIGR01379">
    <property type="entry name" value="thiL"/>
    <property type="match status" value="1"/>
</dbReference>
<dbReference type="Gene3D" id="3.90.650.10">
    <property type="entry name" value="PurM-like C-terminal domain"/>
    <property type="match status" value="1"/>
</dbReference>
<dbReference type="PANTHER" id="PTHR30270:SF0">
    <property type="entry name" value="THIAMINE-MONOPHOSPHATE KINASE"/>
    <property type="match status" value="1"/>
</dbReference>
<feature type="binding site" evidence="1">
    <location>
        <position position="86"/>
    </location>
    <ligand>
        <name>Mg(2+)</name>
        <dbReference type="ChEBI" id="CHEBI:18420"/>
        <label>4</label>
    </ligand>
</feature>
<feature type="domain" description="PurM-like N-terminal" evidence="2">
    <location>
        <begin position="40"/>
        <end position="149"/>
    </location>
</feature>
<dbReference type="GO" id="GO:0000287">
    <property type="term" value="F:magnesium ion binding"/>
    <property type="evidence" value="ECO:0007669"/>
    <property type="project" value="UniProtKB-UniRule"/>
</dbReference>
<feature type="binding site" evidence="1">
    <location>
        <position position="223"/>
    </location>
    <ligand>
        <name>ATP</name>
        <dbReference type="ChEBI" id="CHEBI:30616"/>
    </ligand>
</feature>
<comment type="catalytic activity">
    <reaction evidence="1">
        <text>thiamine phosphate + ATP = thiamine diphosphate + ADP</text>
        <dbReference type="Rhea" id="RHEA:15913"/>
        <dbReference type="ChEBI" id="CHEBI:30616"/>
        <dbReference type="ChEBI" id="CHEBI:37575"/>
        <dbReference type="ChEBI" id="CHEBI:58937"/>
        <dbReference type="ChEBI" id="CHEBI:456216"/>
        <dbReference type="EC" id="2.7.4.16"/>
    </reaction>
</comment>
<evidence type="ECO:0000313" key="5">
    <source>
        <dbReference type="Proteomes" id="UP000199092"/>
    </source>
</evidence>
<evidence type="ECO:0000259" key="2">
    <source>
        <dbReference type="Pfam" id="PF00586"/>
    </source>
</evidence>
<feature type="binding site" evidence="1">
    <location>
        <position position="64"/>
    </location>
    <ligand>
        <name>substrate</name>
    </ligand>
</feature>
<accession>A0A1H1R658</accession>
<dbReference type="EC" id="2.7.4.16" evidence="1"/>
<feature type="binding site" evidence="1">
    <location>
        <position position="57"/>
    </location>
    <ligand>
        <name>Mg(2+)</name>
        <dbReference type="ChEBI" id="CHEBI:18420"/>
        <label>2</label>
    </ligand>
</feature>
<dbReference type="OrthoDB" id="9802811at2"/>
<dbReference type="PANTHER" id="PTHR30270">
    <property type="entry name" value="THIAMINE-MONOPHOSPHATE KINASE"/>
    <property type="match status" value="1"/>
</dbReference>
<dbReference type="InterPro" id="IPR010918">
    <property type="entry name" value="PurM-like_C_dom"/>
</dbReference>
<evidence type="ECO:0000313" key="4">
    <source>
        <dbReference type="EMBL" id="SDS31227.1"/>
    </source>
</evidence>
<feature type="binding site" evidence="1">
    <location>
        <position position="321"/>
    </location>
    <ligand>
        <name>substrate</name>
    </ligand>
</feature>
<dbReference type="GO" id="GO:0005524">
    <property type="term" value="F:ATP binding"/>
    <property type="evidence" value="ECO:0007669"/>
    <property type="project" value="UniProtKB-UniRule"/>
</dbReference>
<keyword evidence="1" id="KW-0460">Magnesium</keyword>
<feature type="binding site" evidence="1">
    <location>
        <position position="55"/>
    </location>
    <ligand>
        <name>Mg(2+)</name>
        <dbReference type="ChEBI" id="CHEBI:18420"/>
        <label>4</label>
    </ligand>
</feature>
<dbReference type="AlphaFoldDB" id="A0A1H1R658"/>
<dbReference type="HAMAP" id="MF_02128">
    <property type="entry name" value="TMP_kinase"/>
    <property type="match status" value="1"/>
</dbReference>
<dbReference type="GO" id="GO:0009228">
    <property type="term" value="P:thiamine biosynthetic process"/>
    <property type="evidence" value="ECO:0007669"/>
    <property type="project" value="UniProtKB-KW"/>
</dbReference>
<feature type="binding site" evidence="1">
    <location>
        <position position="274"/>
    </location>
    <ligand>
        <name>substrate</name>
    </ligand>
</feature>
<dbReference type="GO" id="GO:0009030">
    <property type="term" value="F:thiamine-phosphate kinase activity"/>
    <property type="evidence" value="ECO:0007669"/>
    <property type="project" value="UniProtKB-UniRule"/>
</dbReference>
<feature type="binding site" evidence="1">
    <location>
        <begin position="133"/>
        <end position="134"/>
    </location>
    <ligand>
        <name>ATP</name>
        <dbReference type="ChEBI" id="CHEBI:30616"/>
    </ligand>
</feature>
<name>A0A1H1R658_9ACTN</name>
<reference evidence="4 5" key="1">
    <citation type="submission" date="2016-10" db="EMBL/GenBank/DDBJ databases">
        <authorList>
            <person name="de Groot N.N."/>
        </authorList>
    </citation>
    <scope>NUCLEOTIDE SEQUENCE [LARGE SCALE GENOMIC DNA]</scope>
    <source>
        <strain evidence="4 5">DSM 21741</strain>
    </source>
</reference>
<dbReference type="SUPFAM" id="SSF56042">
    <property type="entry name" value="PurM C-terminal domain-like"/>
    <property type="match status" value="1"/>
</dbReference>
<evidence type="ECO:0000259" key="3">
    <source>
        <dbReference type="Pfam" id="PF02769"/>
    </source>
</evidence>
<comment type="function">
    <text evidence="1">Catalyzes the ATP-dependent phosphorylation of thiamine-monophosphate (TMP) to form thiamine-pyrophosphate (TPP), the active form of vitamin B1.</text>
</comment>
<dbReference type="UniPathway" id="UPA00060">
    <property type="reaction ID" value="UER00142"/>
</dbReference>
<comment type="miscellaneous">
    <text evidence="1">Reaction mechanism of ThiL seems to utilize a direct, inline transfer of the gamma-phosphate of ATP to TMP rather than a phosphorylated enzyme intermediate.</text>
</comment>
<dbReference type="Proteomes" id="UP000199092">
    <property type="component" value="Chromosome I"/>
</dbReference>
<feature type="binding site" evidence="1">
    <location>
        <position position="221"/>
    </location>
    <ligand>
        <name>Mg(2+)</name>
        <dbReference type="ChEBI" id="CHEBI:18420"/>
        <label>3</label>
    </ligand>
</feature>
<sequence length="328" mass="32788">MTGVAALPGTATLAEIGEQAVIATLTAGLPPAADVLVGPGDDGAVLEVAGPLVTSLDVLVENVHFKLGWSDPADIGRKAVAVNVADLEAMGARATAVVLGFSAPPHLQLRFVRELTAGLHAECAAAGVSLVGGDVTRSRDLTLSVTVLGGLEGRPPVLRSGARPGDVVALRGRTGWAAAGLAVLSRGFRSPRAVVEAQRVPQVPYGEGAAAAQAGATAMVDVSDGLLADLGHVASASGVVVDLRRDAFEVPEPLQAVSAATGADPYDLLLTGGEDHALAATFAAGAVPEGWRVVGEVRAVGPDAGAGVLVDGRTWPAAAGFDHFGAAR</sequence>
<keyword evidence="5" id="KW-1185">Reference proteome</keyword>
<dbReference type="InterPro" id="IPR016188">
    <property type="entry name" value="PurM-like_N"/>
</dbReference>
<dbReference type="Pfam" id="PF00586">
    <property type="entry name" value="AIRS"/>
    <property type="match status" value="1"/>
</dbReference>
<dbReference type="Pfam" id="PF02769">
    <property type="entry name" value="AIRS_C"/>
    <property type="match status" value="1"/>
</dbReference>
<keyword evidence="1" id="KW-0808">Transferase</keyword>
<comment type="caution">
    <text evidence="1">Lacks conserved residue(s) required for the propagation of feature annotation.</text>
</comment>
<feature type="binding site" evidence="1">
    <location>
        <position position="224"/>
    </location>
    <ligand>
        <name>Mg(2+)</name>
        <dbReference type="ChEBI" id="CHEBI:18420"/>
        <label>5</label>
    </ligand>
</feature>
<feature type="binding site" evidence="1">
    <location>
        <position position="42"/>
    </location>
    <ligand>
        <name>Mg(2+)</name>
        <dbReference type="ChEBI" id="CHEBI:18420"/>
        <label>3</label>
    </ligand>
</feature>
<feature type="binding site" evidence="1">
    <location>
        <position position="134"/>
    </location>
    <ligand>
        <name>Mg(2+)</name>
        <dbReference type="ChEBI" id="CHEBI:18420"/>
        <label>1</label>
    </ligand>
</feature>
<feature type="domain" description="PurM-like C-terminal" evidence="3">
    <location>
        <begin position="163"/>
        <end position="298"/>
    </location>
</feature>
<comment type="similarity">
    <text evidence="1">Belongs to the thiamine-monophosphate kinase family.</text>
</comment>
<dbReference type="InterPro" id="IPR036921">
    <property type="entry name" value="PurM-like_N_sf"/>
</dbReference>
<dbReference type="InterPro" id="IPR036676">
    <property type="entry name" value="PurM-like_C_sf"/>
</dbReference>
<feature type="binding site" evidence="1">
    <location>
        <position position="42"/>
    </location>
    <ligand>
        <name>Mg(2+)</name>
        <dbReference type="ChEBI" id="CHEBI:18420"/>
        <label>4</label>
    </ligand>
</feature>
<dbReference type="GO" id="GO:0009229">
    <property type="term" value="P:thiamine diphosphate biosynthetic process"/>
    <property type="evidence" value="ECO:0007669"/>
    <property type="project" value="UniProtKB-UniRule"/>
</dbReference>
<keyword evidence="1" id="KW-0067">ATP-binding</keyword>
<dbReference type="EMBL" id="LT629749">
    <property type="protein sequence ID" value="SDS31227.1"/>
    <property type="molecule type" value="Genomic_DNA"/>
</dbReference>
<keyword evidence="1" id="KW-0547">Nucleotide-binding</keyword>
<dbReference type="SUPFAM" id="SSF55326">
    <property type="entry name" value="PurM N-terminal domain-like"/>
    <property type="match status" value="1"/>
</dbReference>
<dbReference type="Gene3D" id="3.30.1330.10">
    <property type="entry name" value="PurM-like, N-terminal domain"/>
    <property type="match status" value="1"/>
</dbReference>
<proteinExistence type="inferred from homology"/>
<dbReference type="CDD" id="cd02194">
    <property type="entry name" value="ThiL"/>
    <property type="match status" value="1"/>
</dbReference>
<feature type="binding site" evidence="1">
    <location>
        <position position="159"/>
    </location>
    <ligand>
        <name>ATP</name>
        <dbReference type="ChEBI" id="CHEBI:30616"/>
    </ligand>
</feature>
<feature type="binding site" evidence="1">
    <location>
        <position position="86"/>
    </location>
    <ligand>
        <name>Mg(2+)</name>
        <dbReference type="ChEBI" id="CHEBI:18420"/>
        <label>3</label>
    </ligand>
</feature>
<keyword evidence="1 4" id="KW-0418">Kinase</keyword>
<protein>
    <recommendedName>
        <fullName evidence="1">Thiamine-monophosphate kinase</fullName>
        <shortName evidence="1">TMP kinase</shortName>
        <shortName evidence="1">Thiamine-phosphate kinase</shortName>
        <ecNumber evidence="1">2.7.4.16</ecNumber>
    </recommendedName>
</protein>
<dbReference type="PIRSF" id="PIRSF005303">
    <property type="entry name" value="Thiam_monoph_kin"/>
    <property type="match status" value="1"/>
</dbReference>
<keyword evidence="1" id="KW-0784">Thiamine biosynthesis</keyword>
<dbReference type="InterPro" id="IPR006283">
    <property type="entry name" value="ThiL-like"/>
</dbReference>
<dbReference type="STRING" id="546871.SAMN04488543_1488"/>
<feature type="binding site" evidence="1">
    <location>
        <position position="86"/>
    </location>
    <ligand>
        <name>Mg(2+)</name>
        <dbReference type="ChEBI" id="CHEBI:18420"/>
        <label>2</label>
    </ligand>
</feature>
<keyword evidence="1" id="KW-0479">Metal-binding</keyword>